<accession>A0AAV1B2N9</accession>
<name>A0AAV1B2N9_VICFA</name>
<dbReference type="EMBL" id="OX451741">
    <property type="protein sequence ID" value="CAI8616826.1"/>
    <property type="molecule type" value="Genomic_DNA"/>
</dbReference>
<feature type="region of interest" description="Disordered" evidence="1">
    <location>
        <begin position="34"/>
        <end position="229"/>
    </location>
</feature>
<gene>
    <name evidence="2" type="ORF">VFH_VI047040</name>
</gene>
<proteinExistence type="predicted"/>
<sequence length="229" mass="23911">MQWNCCQKQTTYERRHEQAFRTRLDFSRSAIRIKTAASKSKEGSASQTSIDTTEKANPPETTATAATTTTTITPTTSAPIPTTNKLPPTTPKKRKPSTTGEDPTAGGNSNTASKKKLKKATPKSTVPTSVSGLDSRDAAPLPKSKNPPSTSNPQLERIASNLSSEGPQNILNPTSTISTSPSKAAAPLNSSPQGDSSNLVQNKGSSNVAVLAGTSEQPDDQDSGTSAES</sequence>
<reference evidence="2 3" key="1">
    <citation type="submission" date="2023-01" db="EMBL/GenBank/DDBJ databases">
        <authorList>
            <person name="Kreplak J."/>
        </authorList>
    </citation>
    <scope>NUCLEOTIDE SEQUENCE [LARGE SCALE GENOMIC DNA]</scope>
</reference>
<dbReference type="AlphaFoldDB" id="A0AAV1B2N9"/>
<protein>
    <submittedName>
        <fullName evidence="2">Uncharacterized protein</fullName>
    </submittedName>
</protein>
<evidence type="ECO:0000313" key="3">
    <source>
        <dbReference type="Proteomes" id="UP001157006"/>
    </source>
</evidence>
<dbReference type="Proteomes" id="UP001157006">
    <property type="component" value="Chromosome 6"/>
</dbReference>
<organism evidence="2 3">
    <name type="scientific">Vicia faba</name>
    <name type="common">Broad bean</name>
    <name type="synonym">Faba vulgaris</name>
    <dbReference type="NCBI Taxonomy" id="3906"/>
    <lineage>
        <taxon>Eukaryota</taxon>
        <taxon>Viridiplantae</taxon>
        <taxon>Streptophyta</taxon>
        <taxon>Embryophyta</taxon>
        <taxon>Tracheophyta</taxon>
        <taxon>Spermatophyta</taxon>
        <taxon>Magnoliopsida</taxon>
        <taxon>eudicotyledons</taxon>
        <taxon>Gunneridae</taxon>
        <taxon>Pentapetalae</taxon>
        <taxon>rosids</taxon>
        <taxon>fabids</taxon>
        <taxon>Fabales</taxon>
        <taxon>Fabaceae</taxon>
        <taxon>Papilionoideae</taxon>
        <taxon>50 kb inversion clade</taxon>
        <taxon>NPAAA clade</taxon>
        <taxon>Hologalegina</taxon>
        <taxon>IRL clade</taxon>
        <taxon>Fabeae</taxon>
        <taxon>Vicia</taxon>
    </lineage>
</organism>
<keyword evidence="3" id="KW-1185">Reference proteome</keyword>
<feature type="compositionally biased region" description="Polar residues" evidence="1">
    <location>
        <begin position="160"/>
        <end position="208"/>
    </location>
</feature>
<evidence type="ECO:0000313" key="2">
    <source>
        <dbReference type="EMBL" id="CAI8616826.1"/>
    </source>
</evidence>
<evidence type="ECO:0000256" key="1">
    <source>
        <dbReference type="SAM" id="MobiDB-lite"/>
    </source>
</evidence>
<feature type="compositionally biased region" description="Low complexity" evidence="1">
    <location>
        <begin position="140"/>
        <end position="153"/>
    </location>
</feature>
<feature type="compositionally biased region" description="Low complexity" evidence="1">
    <location>
        <begin position="55"/>
        <end position="87"/>
    </location>
</feature>